<dbReference type="KEGG" id="nfn:NFRAN_2553"/>
<organism evidence="1 2">
    <name type="scientific">Candidatus Nitrosocosmicus franklandianus</name>
    <dbReference type="NCBI Taxonomy" id="1798806"/>
    <lineage>
        <taxon>Archaea</taxon>
        <taxon>Nitrososphaerota</taxon>
        <taxon>Nitrososphaeria</taxon>
        <taxon>Nitrososphaerales</taxon>
        <taxon>Nitrososphaeraceae</taxon>
        <taxon>Candidatus Nitrosocosmicus</taxon>
    </lineage>
</organism>
<reference evidence="1 2" key="1">
    <citation type="submission" date="2019-02" db="EMBL/GenBank/DDBJ databases">
        <authorList>
            <person name="Lehtovirta-Morley E L."/>
        </authorList>
    </citation>
    <scope>NUCLEOTIDE SEQUENCE [LARGE SCALE GENOMIC DNA]</scope>
    <source>
        <strain evidence="1">NFRAN1</strain>
    </source>
</reference>
<dbReference type="RefSeq" id="WP_134484957.1">
    <property type="nucleotide sequence ID" value="NZ_LR216287.1"/>
</dbReference>
<sequence>MTTNFGAEIIRHNEVTGGGYNAFTAFNPYTERNIVIICSSDIANVNITTAGLYEYNPLILCMELT</sequence>
<evidence type="ECO:0000313" key="2">
    <source>
        <dbReference type="Proteomes" id="UP000294299"/>
    </source>
</evidence>
<name>A0A484IC33_9ARCH</name>
<gene>
    <name evidence="1" type="ORF">NFRAN_2553</name>
</gene>
<accession>A0A484IC33</accession>
<dbReference type="AlphaFoldDB" id="A0A484IC33"/>
<dbReference type="Proteomes" id="UP000294299">
    <property type="component" value="Chromosome NFRAN"/>
</dbReference>
<dbReference type="EMBL" id="LR216287">
    <property type="protein sequence ID" value="VFJ14875.1"/>
    <property type="molecule type" value="Genomic_DNA"/>
</dbReference>
<dbReference type="GeneID" id="39421724"/>
<protein>
    <submittedName>
        <fullName evidence="1">Uncharacterized protein</fullName>
    </submittedName>
</protein>
<keyword evidence="2" id="KW-1185">Reference proteome</keyword>
<proteinExistence type="predicted"/>
<evidence type="ECO:0000313" key="1">
    <source>
        <dbReference type="EMBL" id="VFJ14875.1"/>
    </source>
</evidence>